<evidence type="ECO:0000256" key="1">
    <source>
        <dbReference type="ARBA" id="ARBA00005189"/>
    </source>
</evidence>
<dbReference type="CDD" id="cd07989">
    <property type="entry name" value="LPLAT_AGPAT-like"/>
    <property type="match status" value="1"/>
</dbReference>
<name>A0ABV9RGH4_9PSEU</name>
<feature type="domain" description="Phospholipid/glycerol acyltransferase" evidence="8">
    <location>
        <begin position="97"/>
        <end position="209"/>
    </location>
</feature>
<feature type="transmembrane region" description="Helical" evidence="7">
    <location>
        <begin position="38"/>
        <end position="62"/>
    </location>
</feature>
<evidence type="ECO:0000313" key="10">
    <source>
        <dbReference type="Proteomes" id="UP001595909"/>
    </source>
</evidence>
<dbReference type="SUPFAM" id="SSF69593">
    <property type="entry name" value="Glycerol-3-phosphate (1)-acyltransferase"/>
    <property type="match status" value="1"/>
</dbReference>
<keyword evidence="4" id="KW-0443">Lipid metabolism</keyword>
<organism evidence="9 10">
    <name type="scientific">Actinomycetospora chibensis</name>
    <dbReference type="NCBI Taxonomy" id="663606"/>
    <lineage>
        <taxon>Bacteria</taxon>
        <taxon>Bacillati</taxon>
        <taxon>Actinomycetota</taxon>
        <taxon>Actinomycetes</taxon>
        <taxon>Pseudonocardiales</taxon>
        <taxon>Pseudonocardiaceae</taxon>
        <taxon>Actinomycetospora</taxon>
    </lineage>
</organism>
<keyword evidence="10" id="KW-1185">Reference proteome</keyword>
<keyword evidence="7" id="KW-0812">Transmembrane</keyword>
<reference evidence="10" key="1">
    <citation type="journal article" date="2019" name="Int. J. Syst. Evol. Microbiol.">
        <title>The Global Catalogue of Microorganisms (GCM) 10K type strain sequencing project: providing services to taxonomists for standard genome sequencing and annotation.</title>
        <authorList>
            <consortium name="The Broad Institute Genomics Platform"/>
            <consortium name="The Broad Institute Genome Sequencing Center for Infectious Disease"/>
            <person name="Wu L."/>
            <person name="Ma J."/>
        </authorList>
    </citation>
    <scope>NUCLEOTIDE SEQUENCE [LARGE SCALE GENOMIC DNA]</scope>
    <source>
        <strain evidence="10">CCUG 50347</strain>
    </source>
</reference>
<evidence type="ECO:0000256" key="7">
    <source>
        <dbReference type="SAM" id="Phobius"/>
    </source>
</evidence>
<comment type="pathway">
    <text evidence="1">Lipid metabolism.</text>
</comment>
<feature type="compositionally biased region" description="Basic and acidic residues" evidence="6">
    <location>
        <begin position="294"/>
        <end position="308"/>
    </location>
</feature>
<keyword evidence="2" id="KW-0444">Lipid biosynthesis</keyword>
<evidence type="ECO:0000256" key="4">
    <source>
        <dbReference type="ARBA" id="ARBA00023098"/>
    </source>
</evidence>
<accession>A0ABV9RGH4</accession>
<sequence>MTGGRVHPYAPTSPCDPGCLPVPEVLRGGRRARRLARLTVRSVALVAVLLAGLAVAVVLPLLGPAALGRLQTRWTGAVLAACGVRVRRRGPMAPPGALVVANHVSWLDVMALHAVAPVRMLAKREVRRWPLLGVLAASAGTVFLDRDRLRTLPDAVAGLAAALRAGATVGVFAEGTTRCGRDLGPFRPAAFQAAHDAGAPVVPVAVRYRRRGEEPVDATAAFVGDDTLASSLLRVLAARDLVVDVDVRPALDTRAVPTGPARADARRALARAAAAAITAALPADVGGHAAATRRGPEPVRRPELEHAA</sequence>
<dbReference type="PANTHER" id="PTHR10434:SF64">
    <property type="entry name" value="1-ACYL-SN-GLYCEROL-3-PHOSPHATE ACYLTRANSFERASE-RELATED"/>
    <property type="match status" value="1"/>
</dbReference>
<keyword evidence="7" id="KW-0472">Membrane</keyword>
<evidence type="ECO:0000256" key="3">
    <source>
        <dbReference type="ARBA" id="ARBA00022679"/>
    </source>
</evidence>
<keyword evidence="3" id="KW-0808">Transferase</keyword>
<protein>
    <submittedName>
        <fullName evidence="9">Lysophospholipid acyltransferase family protein</fullName>
    </submittedName>
</protein>
<keyword evidence="5 9" id="KW-0012">Acyltransferase</keyword>
<comment type="caution">
    <text evidence="9">The sequence shown here is derived from an EMBL/GenBank/DDBJ whole genome shotgun (WGS) entry which is preliminary data.</text>
</comment>
<dbReference type="InterPro" id="IPR002123">
    <property type="entry name" value="Plipid/glycerol_acylTrfase"/>
</dbReference>
<dbReference type="RefSeq" id="WP_274188372.1">
    <property type="nucleotide sequence ID" value="NZ_BAABHN010000004.1"/>
</dbReference>
<evidence type="ECO:0000256" key="5">
    <source>
        <dbReference type="ARBA" id="ARBA00023315"/>
    </source>
</evidence>
<dbReference type="Pfam" id="PF01553">
    <property type="entry name" value="Acyltransferase"/>
    <property type="match status" value="1"/>
</dbReference>
<dbReference type="SMART" id="SM00563">
    <property type="entry name" value="PlsC"/>
    <property type="match status" value="1"/>
</dbReference>
<dbReference type="EMBL" id="JBHSIM010000004">
    <property type="protein sequence ID" value="MFC4831410.1"/>
    <property type="molecule type" value="Genomic_DNA"/>
</dbReference>
<gene>
    <name evidence="9" type="ORF">ACFPEL_03200</name>
</gene>
<dbReference type="Proteomes" id="UP001595909">
    <property type="component" value="Unassembled WGS sequence"/>
</dbReference>
<dbReference type="GO" id="GO:0016746">
    <property type="term" value="F:acyltransferase activity"/>
    <property type="evidence" value="ECO:0007669"/>
    <property type="project" value="UniProtKB-KW"/>
</dbReference>
<evidence type="ECO:0000256" key="6">
    <source>
        <dbReference type="SAM" id="MobiDB-lite"/>
    </source>
</evidence>
<evidence type="ECO:0000256" key="2">
    <source>
        <dbReference type="ARBA" id="ARBA00022516"/>
    </source>
</evidence>
<dbReference type="PANTHER" id="PTHR10434">
    <property type="entry name" value="1-ACYL-SN-GLYCEROL-3-PHOSPHATE ACYLTRANSFERASE"/>
    <property type="match status" value="1"/>
</dbReference>
<feature type="region of interest" description="Disordered" evidence="6">
    <location>
        <begin position="286"/>
        <end position="308"/>
    </location>
</feature>
<evidence type="ECO:0000259" key="8">
    <source>
        <dbReference type="SMART" id="SM00563"/>
    </source>
</evidence>
<keyword evidence="7" id="KW-1133">Transmembrane helix</keyword>
<evidence type="ECO:0000313" key="9">
    <source>
        <dbReference type="EMBL" id="MFC4831410.1"/>
    </source>
</evidence>
<proteinExistence type="predicted"/>